<protein>
    <submittedName>
        <fullName evidence="1">Uncharacterized protein</fullName>
    </submittedName>
</protein>
<dbReference type="AlphaFoldDB" id="A0ABD3WLN8"/>
<reference evidence="1 2" key="1">
    <citation type="submission" date="2024-11" db="EMBL/GenBank/DDBJ databases">
        <title>Chromosome-level genome assembly of the freshwater bivalve Anodonta woodiana.</title>
        <authorList>
            <person name="Chen X."/>
        </authorList>
    </citation>
    <scope>NUCLEOTIDE SEQUENCE [LARGE SCALE GENOMIC DNA]</scope>
    <source>
        <strain evidence="1">MN2024</strain>
        <tissue evidence="1">Gills</tissue>
    </source>
</reference>
<dbReference type="EMBL" id="JBJQND010000006">
    <property type="protein sequence ID" value="KAL3874241.1"/>
    <property type="molecule type" value="Genomic_DNA"/>
</dbReference>
<accession>A0ABD3WLN8</accession>
<dbReference type="Proteomes" id="UP001634394">
    <property type="component" value="Unassembled WGS sequence"/>
</dbReference>
<name>A0ABD3WLN8_SINWO</name>
<sequence>MYKDLYPIQTIISPKWNKSNSPAQLAIKCRYVDEHLYSPILSFGARIESYGVLKISQINTKLSQRSEANPTPIIPLMPRQIRQQTSVKEHMIMLVAIYASRIQASYR</sequence>
<evidence type="ECO:0000313" key="1">
    <source>
        <dbReference type="EMBL" id="KAL3874241.1"/>
    </source>
</evidence>
<organism evidence="1 2">
    <name type="scientific">Sinanodonta woodiana</name>
    <name type="common">Chinese pond mussel</name>
    <name type="synonym">Anodonta woodiana</name>
    <dbReference type="NCBI Taxonomy" id="1069815"/>
    <lineage>
        <taxon>Eukaryota</taxon>
        <taxon>Metazoa</taxon>
        <taxon>Spiralia</taxon>
        <taxon>Lophotrochozoa</taxon>
        <taxon>Mollusca</taxon>
        <taxon>Bivalvia</taxon>
        <taxon>Autobranchia</taxon>
        <taxon>Heteroconchia</taxon>
        <taxon>Palaeoheterodonta</taxon>
        <taxon>Unionida</taxon>
        <taxon>Unionoidea</taxon>
        <taxon>Unionidae</taxon>
        <taxon>Unioninae</taxon>
        <taxon>Sinanodonta</taxon>
    </lineage>
</organism>
<gene>
    <name evidence="1" type="ORF">ACJMK2_037284</name>
</gene>
<proteinExistence type="predicted"/>
<evidence type="ECO:0000313" key="2">
    <source>
        <dbReference type="Proteomes" id="UP001634394"/>
    </source>
</evidence>
<keyword evidence="2" id="KW-1185">Reference proteome</keyword>
<comment type="caution">
    <text evidence="1">The sequence shown here is derived from an EMBL/GenBank/DDBJ whole genome shotgun (WGS) entry which is preliminary data.</text>
</comment>